<reference evidence="19 20" key="1">
    <citation type="submission" date="2024-09" db="EMBL/GenBank/DDBJ databases">
        <title>Chromosome-scale assembly of Riccia fluitans.</title>
        <authorList>
            <person name="Paukszto L."/>
            <person name="Sawicki J."/>
            <person name="Karawczyk K."/>
            <person name="Piernik-Szablinska J."/>
            <person name="Szczecinska M."/>
            <person name="Mazdziarz M."/>
        </authorList>
    </citation>
    <scope>NUCLEOTIDE SEQUENCE [LARGE SCALE GENOMIC DNA]</scope>
    <source>
        <strain evidence="19">Rf_01</strain>
        <tissue evidence="19">Aerial parts of the thallus</tissue>
    </source>
</reference>
<evidence type="ECO:0000256" key="8">
    <source>
        <dbReference type="ARBA" id="ARBA00022786"/>
    </source>
</evidence>
<dbReference type="FunFam" id="3.30.40.10:FF:000357">
    <property type="entry name" value="Peroxisome biogenesis protein 12"/>
    <property type="match status" value="1"/>
</dbReference>
<evidence type="ECO:0000256" key="7">
    <source>
        <dbReference type="ARBA" id="ARBA00022771"/>
    </source>
</evidence>
<evidence type="ECO:0000256" key="11">
    <source>
        <dbReference type="ARBA" id="ARBA00022989"/>
    </source>
</evidence>
<keyword evidence="6" id="KW-0479">Metal-binding</keyword>
<evidence type="ECO:0000313" key="19">
    <source>
        <dbReference type="EMBL" id="KAL2622460.1"/>
    </source>
</evidence>
<dbReference type="CDD" id="cd16451">
    <property type="entry name" value="mRING_PEX12"/>
    <property type="match status" value="1"/>
</dbReference>
<protein>
    <recommendedName>
        <fullName evidence="14">Peroxin-12</fullName>
    </recommendedName>
</protein>
<dbReference type="SUPFAM" id="SSF57850">
    <property type="entry name" value="RING/U-box"/>
    <property type="match status" value="1"/>
</dbReference>
<comment type="pathway">
    <text evidence="2">Protein modification; protein ubiquitination.</text>
</comment>
<dbReference type="Proteomes" id="UP001605036">
    <property type="component" value="Unassembled WGS sequence"/>
</dbReference>
<dbReference type="InterPro" id="IPR017375">
    <property type="entry name" value="PEX12"/>
</dbReference>
<dbReference type="SMART" id="SM00184">
    <property type="entry name" value="RING"/>
    <property type="match status" value="1"/>
</dbReference>
<keyword evidence="9" id="KW-0862">Zinc</keyword>
<dbReference type="PANTHER" id="PTHR12888:SF0">
    <property type="entry name" value="PEROXISOME ASSEMBLY PROTEIN 12"/>
    <property type="match status" value="1"/>
</dbReference>
<evidence type="ECO:0000313" key="20">
    <source>
        <dbReference type="Proteomes" id="UP001605036"/>
    </source>
</evidence>
<dbReference type="InterPro" id="IPR001841">
    <property type="entry name" value="Znf_RING"/>
</dbReference>
<keyword evidence="5" id="KW-0812">Transmembrane</keyword>
<dbReference type="PROSITE" id="PS50089">
    <property type="entry name" value="ZF_RING_2"/>
    <property type="match status" value="1"/>
</dbReference>
<keyword evidence="7 16" id="KW-0863">Zinc-finger</keyword>
<keyword evidence="20" id="KW-1185">Reference proteome</keyword>
<dbReference type="GO" id="GO:0015031">
    <property type="term" value="P:protein transport"/>
    <property type="evidence" value="ECO:0007669"/>
    <property type="project" value="UniProtKB-KW"/>
</dbReference>
<evidence type="ECO:0000256" key="17">
    <source>
        <dbReference type="SAM" id="MobiDB-lite"/>
    </source>
</evidence>
<evidence type="ECO:0000256" key="1">
    <source>
        <dbReference type="ARBA" id="ARBA00004585"/>
    </source>
</evidence>
<comment type="subcellular location">
    <subcellularLocation>
        <location evidence="1">Peroxisome membrane</location>
        <topology evidence="1">Multi-pass membrane protein</topology>
    </subcellularLocation>
</comment>
<evidence type="ECO:0000256" key="10">
    <source>
        <dbReference type="ARBA" id="ARBA00022927"/>
    </source>
</evidence>
<evidence type="ECO:0000256" key="14">
    <source>
        <dbReference type="ARBA" id="ARBA00029692"/>
    </source>
</evidence>
<keyword evidence="12" id="KW-0472">Membrane</keyword>
<evidence type="ECO:0000256" key="3">
    <source>
        <dbReference type="ARBA" id="ARBA00008704"/>
    </source>
</evidence>
<dbReference type="PANTHER" id="PTHR12888">
    <property type="entry name" value="PEROXISOME ASSEMBLY PROTEIN 12 PEROXIN-12"/>
    <property type="match status" value="1"/>
</dbReference>
<keyword evidence="4" id="KW-0813">Transport</keyword>
<evidence type="ECO:0000256" key="15">
    <source>
        <dbReference type="ARBA" id="ARBA00045862"/>
    </source>
</evidence>
<accession>A0ABD1Y7A2</accession>
<keyword evidence="11" id="KW-1133">Transmembrane helix</keyword>
<evidence type="ECO:0000256" key="9">
    <source>
        <dbReference type="ARBA" id="ARBA00022833"/>
    </source>
</evidence>
<dbReference type="Pfam" id="PF04757">
    <property type="entry name" value="Pex2_Pex12"/>
    <property type="match status" value="1"/>
</dbReference>
<dbReference type="InterPro" id="IPR013083">
    <property type="entry name" value="Znf_RING/FYVE/PHD"/>
</dbReference>
<evidence type="ECO:0000256" key="6">
    <source>
        <dbReference type="ARBA" id="ARBA00022723"/>
    </source>
</evidence>
<evidence type="ECO:0000259" key="18">
    <source>
        <dbReference type="PROSITE" id="PS50089"/>
    </source>
</evidence>
<evidence type="ECO:0000256" key="12">
    <source>
        <dbReference type="ARBA" id="ARBA00023136"/>
    </source>
</evidence>
<organism evidence="19 20">
    <name type="scientific">Riccia fluitans</name>
    <dbReference type="NCBI Taxonomy" id="41844"/>
    <lineage>
        <taxon>Eukaryota</taxon>
        <taxon>Viridiplantae</taxon>
        <taxon>Streptophyta</taxon>
        <taxon>Embryophyta</taxon>
        <taxon>Marchantiophyta</taxon>
        <taxon>Marchantiopsida</taxon>
        <taxon>Marchantiidae</taxon>
        <taxon>Marchantiales</taxon>
        <taxon>Ricciaceae</taxon>
        <taxon>Riccia</taxon>
    </lineage>
</organism>
<dbReference type="InterPro" id="IPR006845">
    <property type="entry name" value="Pex_N"/>
</dbReference>
<comment type="function">
    <text evidence="15">Component of a retrotranslocation channel required for peroxisome organization by mediating export of the PEX5 receptor from peroxisomes to the cytosol, thereby promoting PEX5 recycling. The retrotranslocation channel is composed of PEX2, PEX10 and PEX12; each subunit contributing transmembrane segments that coassemble into an open channel that specifically allows the passage of PEX5 through the peroxisomal membrane. PEX12 also regulates PEX5 recycling by activating the E3 ubiquitin-protein ligase activity of PEX10. When PEX5 recycling is compromised, PEX12 stimulates PEX10-mediated polyubiquitination of PEX5, leading to its subsequent degradation.</text>
</comment>
<comment type="similarity">
    <text evidence="3">Belongs to the pex2/pex10/pex12 family.</text>
</comment>
<sequence>MFMYQNPSFNYVLQADLVGGEGMRPTFFEMAAAQHLPASLRAALLYSLGVMAQRRPILHKVLDYSDEAFAALMLLLEAHSLRISDASFAEALYGLRRRSAVPSSESETVSNNRSNTEPVRLGAVSRRQRNLSVLFLVGLPFLKSKMEAMYNAQRGGALQAAFWGTGDADSVEMEISGDASRSTDQRLGNDATVLQQIRSRFLKLCVQIYPWIHASHEGLSFAYQLLYLLDATNFYTPALHILGIQVTRASGQEMMDASKQIVERRKREFERLRGPPILQTVQRGLLRTAYGFLDYAQSGLIAAVFIFKMVEWWYQSAEQRLTSPTVYPPPPPPPPPKVAKDGIPLPEDRTSCPLCLEKRTNPAMVAVSGYVFCYPCIYNYVNQYKRCPITLVSASEDKIRRLYYDA</sequence>
<evidence type="ECO:0000256" key="2">
    <source>
        <dbReference type="ARBA" id="ARBA00004906"/>
    </source>
</evidence>
<evidence type="ECO:0000256" key="4">
    <source>
        <dbReference type="ARBA" id="ARBA00022448"/>
    </source>
</evidence>
<dbReference type="GO" id="GO:0005778">
    <property type="term" value="C:peroxisomal membrane"/>
    <property type="evidence" value="ECO:0007669"/>
    <property type="project" value="UniProtKB-SubCell"/>
</dbReference>
<dbReference type="AlphaFoldDB" id="A0ABD1Y7A2"/>
<feature type="compositionally biased region" description="Pro residues" evidence="17">
    <location>
        <begin position="326"/>
        <end position="337"/>
    </location>
</feature>
<feature type="domain" description="RING-type" evidence="18">
    <location>
        <begin position="352"/>
        <end position="389"/>
    </location>
</feature>
<name>A0ABD1Y7A2_9MARC</name>
<evidence type="ECO:0000256" key="13">
    <source>
        <dbReference type="ARBA" id="ARBA00023140"/>
    </source>
</evidence>
<dbReference type="GO" id="GO:0007031">
    <property type="term" value="P:peroxisome organization"/>
    <property type="evidence" value="ECO:0007669"/>
    <property type="project" value="UniProtKB-ARBA"/>
</dbReference>
<dbReference type="PIRSF" id="PIRSF038074">
    <property type="entry name" value="Peroxisome_assembly_p12"/>
    <property type="match status" value="1"/>
</dbReference>
<gene>
    <name evidence="19" type="ORF">R1flu_002665</name>
</gene>
<keyword evidence="10" id="KW-0653">Protein transport</keyword>
<feature type="region of interest" description="Disordered" evidence="17">
    <location>
        <begin position="324"/>
        <end position="343"/>
    </location>
</feature>
<dbReference type="Gene3D" id="3.30.40.10">
    <property type="entry name" value="Zinc/RING finger domain, C3HC4 (zinc finger)"/>
    <property type="match status" value="1"/>
</dbReference>
<evidence type="ECO:0000256" key="5">
    <source>
        <dbReference type="ARBA" id="ARBA00022692"/>
    </source>
</evidence>
<keyword evidence="13" id="KW-0576">Peroxisome</keyword>
<proteinExistence type="inferred from homology"/>
<dbReference type="GO" id="GO:0008270">
    <property type="term" value="F:zinc ion binding"/>
    <property type="evidence" value="ECO:0007669"/>
    <property type="project" value="UniProtKB-KW"/>
</dbReference>
<dbReference type="EMBL" id="JBHFFA010000006">
    <property type="protein sequence ID" value="KAL2622460.1"/>
    <property type="molecule type" value="Genomic_DNA"/>
</dbReference>
<evidence type="ECO:0000256" key="16">
    <source>
        <dbReference type="PROSITE-ProRule" id="PRU00175"/>
    </source>
</evidence>
<comment type="caution">
    <text evidence="19">The sequence shown here is derived from an EMBL/GenBank/DDBJ whole genome shotgun (WGS) entry which is preliminary data.</text>
</comment>
<keyword evidence="8" id="KW-0833">Ubl conjugation pathway</keyword>